<dbReference type="Proteomes" id="UP000548119">
    <property type="component" value="Unassembled WGS sequence"/>
</dbReference>
<evidence type="ECO:0000313" key="3">
    <source>
        <dbReference type="Proteomes" id="UP000548119"/>
    </source>
</evidence>
<feature type="transmembrane region" description="Helical" evidence="1">
    <location>
        <begin position="6"/>
        <end position="29"/>
    </location>
</feature>
<keyword evidence="3" id="KW-1185">Reference proteome</keyword>
<name>A0ABR6E3U3_9HYPH</name>
<dbReference type="EMBL" id="JACJIR010000004">
    <property type="protein sequence ID" value="MBA9083226.1"/>
    <property type="molecule type" value="Genomic_DNA"/>
</dbReference>
<protein>
    <submittedName>
        <fullName evidence="2">Uncharacterized protein</fullName>
    </submittedName>
</protein>
<organism evidence="2 3">
    <name type="scientific">Bartonella chomelii</name>
    <dbReference type="NCBI Taxonomy" id="236402"/>
    <lineage>
        <taxon>Bacteria</taxon>
        <taxon>Pseudomonadati</taxon>
        <taxon>Pseudomonadota</taxon>
        <taxon>Alphaproteobacteria</taxon>
        <taxon>Hyphomicrobiales</taxon>
        <taxon>Bartonellaceae</taxon>
        <taxon>Bartonella</taxon>
    </lineage>
</organism>
<gene>
    <name evidence="2" type="ORF">GGR10_001081</name>
</gene>
<proteinExistence type="predicted"/>
<evidence type="ECO:0000313" key="2">
    <source>
        <dbReference type="EMBL" id="MBA9083226.1"/>
    </source>
</evidence>
<reference evidence="2 3" key="1">
    <citation type="submission" date="2020-08" db="EMBL/GenBank/DDBJ databases">
        <title>Genomic Encyclopedia of Type Strains, Phase IV (KMG-IV): sequencing the most valuable type-strain genomes for metagenomic binning, comparative biology and taxonomic classification.</title>
        <authorList>
            <person name="Goeker M."/>
        </authorList>
    </citation>
    <scope>NUCLEOTIDE SEQUENCE [LARGE SCALE GENOMIC DNA]</scope>
    <source>
        <strain evidence="2 3">DSM 21431</strain>
    </source>
</reference>
<keyword evidence="1" id="KW-1133">Transmembrane helix</keyword>
<keyword evidence="1" id="KW-0812">Transmembrane</keyword>
<evidence type="ECO:0000256" key="1">
    <source>
        <dbReference type="SAM" id="Phobius"/>
    </source>
</evidence>
<keyword evidence="1" id="KW-0472">Membrane</keyword>
<comment type="caution">
    <text evidence="2">The sequence shown here is derived from an EMBL/GenBank/DDBJ whole genome shotgun (WGS) entry which is preliminary data.</text>
</comment>
<accession>A0ABR6E3U3</accession>
<sequence>MDKNKLYEITFVFFCICFNIYLCYIKVLLEYISSDGEGRRMVFINSSQLNIKIDEYQKHSLPIEQHFGETPHDTIQAPSVSIDTKDIFPLKFYDALSYIKEVSDDKIQTAEALSPVMESTHSVALWGDLIDADSSQFQGYDDVPSGHFQIYAPLTISDNQLKDLVHSLAKEGKLLGGSQALFKALDHNTARIYNQSAMENFTGRPVDWKKGYMFGTMWDRRVIDEKLIQQFEQEGKQIFTGAIGSIHFSIVY</sequence>
<dbReference type="RefSeq" id="WP_246316851.1">
    <property type="nucleotide sequence ID" value="NZ_CAWPNC010000004.1"/>
</dbReference>